<organism evidence="2 3">
    <name type="scientific">Micrococcus flavus</name>
    <dbReference type="NCBI Taxonomy" id="384602"/>
    <lineage>
        <taxon>Bacteria</taxon>
        <taxon>Bacillati</taxon>
        <taxon>Actinomycetota</taxon>
        <taxon>Actinomycetes</taxon>
        <taxon>Micrococcales</taxon>
        <taxon>Micrococcaceae</taxon>
        <taxon>Micrococcus</taxon>
    </lineage>
</organism>
<dbReference type="NCBIfam" id="TIGR01764">
    <property type="entry name" value="excise"/>
    <property type="match status" value="1"/>
</dbReference>
<protein>
    <submittedName>
        <fullName evidence="2">Excisionase family DNA binding protein</fullName>
    </submittedName>
</protein>
<sequence>MQRFLTLTDVAEVLNVSVSQARALVRTGDLQAIQVGGRGQWRIEESWLDEFVERQRAVTRERVEQWTREDAGADR</sequence>
<dbReference type="GO" id="GO:0003677">
    <property type="term" value="F:DNA binding"/>
    <property type="evidence" value="ECO:0007669"/>
    <property type="project" value="InterPro"/>
</dbReference>
<dbReference type="Pfam" id="PF12728">
    <property type="entry name" value="HTH_17"/>
    <property type="match status" value="1"/>
</dbReference>
<keyword evidence="3" id="KW-1185">Reference proteome</keyword>
<dbReference type="AlphaFoldDB" id="A0A7W7P9C7"/>
<evidence type="ECO:0000313" key="3">
    <source>
        <dbReference type="Proteomes" id="UP000560081"/>
    </source>
</evidence>
<dbReference type="InterPro" id="IPR041657">
    <property type="entry name" value="HTH_17"/>
</dbReference>
<evidence type="ECO:0000313" key="2">
    <source>
        <dbReference type="EMBL" id="MBB4882396.1"/>
    </source>
</evidence>
<reference evidence="2 3" key="1">
    <citation type="submission" date="2020-08" db="EMBL/GenBank/DDBJ databases">
        <title>Sequencing the genomes of 1000 actinobacteria strains.</title>
        <authorList>
            <person name="Klenk H.-P."/>
        </authorList>
    </citation>
    <scope>NUCLEOTIDE SEQUENCE [LARGE SCALE GENOMIC DNA]</scope>
    <source>
        <strain evidence="2 3">DSM 19079</strain>
    </source>
</reference>
<dbReference type="RefSeq" id="WP_229667369.1">
    <property type="nucleotide sequence ID" value="NZ_BMLA01000005.1"/>
</dbReference>
<evidence type="ECO:0000259" key="1">
    <source>
        <dbReference type="Pfam" id="PF12728"/>
    </source>
</evidence>
<dbReference type="Proteomes" id="UP000560081">
    <property type="component" value="Unassembled WGS sequence"/>
</dbReference>
<dbReference type="SUPFAM" id="SSF46955">
    <property type="entry name" value="Putative DNA-binding domain"/>
    <property type="match status" value="1"/>
</dbReference>
<dbReference type="InterPro" id="IPR010093">
    <property type="entry name" value="SinI_DNA-bd"/>
</dbReference>
<name>A0A7W7P9C7_9MICC</name>
<comment type="caution">
    <text evidence="2">The sequence shown here is derived from an EMBL/GenBank/DDBJ whole genome shotgun (WGS) entry which is preliminary data.</text>
</comment>
<accession>A0A7W7P9C7</accession>
<gene>
    <name evidence="2" type="ORF">BJ976_000747</name>
</gene>
<dbReference type="EMBL" id="JACHMC010000001">
    <property type="protein sequence ID" value="MBB4882396.1"/>
    <property type="molecule type" value="Genomic_DNA"/>
</dbReference>
<proteinExistence type="predicted"/>
<feature type="domain" description="Helix-turn-helix" evidence="1">
    <location>
        <begin position="4"/>
        <end position="56"/>
    </location>
</feature>
<dbReference type="InterPro" id="IPR009061">
    <property type="entry name" value="DNA-bd_dom_put_sf"/>
</dbReference>